<reference evidence="5 6" key="1">
    <citation type="submission" date="2018-04" db="EMBL/GenBank/DDBJ databases">
        <title>The genome of golden apple snail Pomacea canaliculata provides insight into stress tolerance and invasive adaptation.</title>
        <authorList>
            <person name="Liu C."/>
            <person name="Liu B."/>
            <person name="Ren Y."/>
            <person name="Zhang Y."/>
            <person name="Wang H."/>
            <person name="Li S."/>
            <person name="Jiang F."/>
            <person name="Yin L."/>
            <person name="Zhang G."/>
            <person name="Qian W."/>
            <person name="Fan W."/>
        </authorList>
    </citation>
    <scope>NUCLEOTIDE SEQUENCE [LARGE SCALE GENOMIC DNA]</scope>
    <source>
        <strain evidence="5">SZHN2017</strain>
        <tissue evidence="5">Muscle</tissue>
    </source>
</reference>
<dbReference type="EMBL" id="PZQS01000004">
    <property type="protein sequence ID" value="PVD31387.1"/>
    <property type="molecule type" value="Genomic_DNA"/>
</dbReference>
<gene>
    <name evidence="5" type="ORF">C0Q70_06799</name>
</gene>
<keyword evidence="2" id="KW-0808">Transferase</keyword>
<comment type="caution">
    <text evidence="5">The sequence shown here is derived from an EMBL/GenBank/DDBJ whole genome shotgun (WGS) entry which is preliminary data.</text>
</comment>
<evidence type="ECO:0000313" key="6">
    <source>
        <dbReference type="Proteomes" id="UP000245119"/>
    </source>
</evidence>
<dbReference type="Gene3D" id="3.40.50.300">
    <property type="entry name" value="P-loop containing nucleotide triphosphate hydrolases"/>
    <property type="match status" value="1"/>
</dbReference>
<dbReference type="GO" id="GO:0008146">
    <property type="term" value="F:sulfotransferase activity"/>
    <property type="evidence" value="ECO:0007669"/>
    <property type="project" value="InterPro"/>
</dbReference>
<dbReference type="Proteomes" id="UP000245119">
    <property type="component" value="Linkage Group LG4"/>
</dbReference>
<organism evidence="5 6">
    <name type="scientific">Pomacea canaliculata</name>
    <name type="common">Golden apple snail</name>
    <dbReference type="NCBI Taxonomy" id="400727"/>
    <lineage>
        <taxon>Eukaryota</taxon>
        <taxon>Metazoa</taxon>
        <taxon>Spiralia</taxon>
        <taxon>Lophotrochozoa</taxon>
        <taxon>Mollusca</taxon>
        <taxon>Gastropoda</taxon>
        <taxon>Caenogastropoda</taxon>
        <taxon>Architaenioglossa</taxon>
        <taxon>Ampullarioidea</taxon>
        <taxon>Ampullariidae</taxon>
        <taxon>Pomacea</taxon>
    </lineage>
</organism>
<proteinExistence type="inferred from homology"/>
<protein>
    <recommendedName>
        <fullName evidence="4">Sulfotransferase domain-containing protein</fullName>
    </recommendedName>
</protein>
<evidence type="ECO:0000259" key="4">
    <source>
        <dbReference type="Pfam" id="PF00685"/>
    </source>
</evidence>
<evidence type="ECO:0000256" key="2">
    <source>
        <dbReference type="ARBA" id="ARBA00022679"/>
    </source>
</evidence>
<feature type="compositionally biased region" description="Polar residues" evidence="3">
    <location>
        <begin position="1"/>
        <end position="10"/>
    </location>
</feature>
<comment type="similarity">
    <text evidence="1">Belongs to the sulfotransferase 1 family.</text>
</comment>
<sequence>MDKSDLSQPNDPAVVSDHSPPHPSSIIEVNGDLFPRFRLTTSTEDHVRGLKAMSVREDDIFIVAYPKSGTHWVWEIVHMLVSGRAEYEARTKEHLMVEMMELDTITSQPSPRFINSHLRLRHLPRELVTKRSKVIHLTRNPKDIVVSLYFHMTQMKHFPQDLTITTFVEDWLKGWDYPGTHLDYFQYMTEMDLWQREHPEVPVINISFEECKRSPVESVRKLADFLKVDATDKLCADIAEACSFENLKKADDSKDFPKTGAFKDLKLSVYRKGEIDDWKNFLTVAVNEKFDALLKEKLSGRLSRFNI</sequence>
<name>A0A2T7PD95_POMCA</name>
<evidence type="ECO:0000256" key="1">
    <source>
        <dbReference type="ARBA" id="ARBA00005771"/>
    </source>
</evidence>
<accession>A0A2T7PD95</accession>
<feature type="domain" description="Sulfotransferase" evidence="4">
    <location>
        <begin position="58"/>
        <end position="300"/>
    </location>
</feature>
<dbReference type="PANTHER" id="PTHR11783">
    <property type="entry name" value="SULFOTRANSFERASE SULT"/>
    <property type="match status" value="1"/>
</dbReference>
<dbReference type="InterPro" id="IPR000863">
    <property type="entry name" value="Sulfotransferase_dom"/>
</dbReference>
<dbReference type="AlphaFoldDB" id="A0A2T7PD95"/>
<dbReference type="InterPro" id="IPR027417">
    <property type="entry name" value="P-loop_NTPase"/>
</dbReference>
<dbReference type="Pfam" id="PF00685">
    <property type="entry name" value="Sulfotransfer_1"/>
    <property type="match status" value="1"/>
</dbReference>
<keyword evidence="6" id="KW-1185">Reference proteome</keyword>
<feature type="region of interest" description="Disordered" evidence="3">
    <location>
        <begin position="1"/>
        <end position="23"/>
    </location>
</feature>
<evidence type="ECO:0000313" key="5">
    <source>
        <dbReference type="EMBL" id="PVD31387.1"/>
    </source>
</evidence>
<dbReference type="OrthoDB" id="6341251at2759"/>
<evidence type="ECO:0000256" key="3">
    <source>
        <dbReference type="SAM" id="MobiDB-lite"/>
    </source>
</evidence>
<dbReference type="SUPFAM" id="SSF52540">
    <property type="entry name" value="P-loop containing nucleoside triphosphate hydrolases"/>
    <property type="match status" value="1"/>
</dbReference>